<protein>
    <recommendedName>
        <fullName evidence="2">non-specific protein-tyrosine kinase</fullName>
        <ecNumber evidence="2">2.7.10.2</ecNumber>
    </recommendedName>
</protein>
<reference evidence="14" key="1">
    <citation type="submission" date="2018-08" db="EMBL/GenBank/DDBJ databases">
        <authorList>
            <person name="Im W.T."/>
        </authorList>
    </citation>
    <scope>NUCLEOTIDE SEQUENCE [LARGE SCALE GENOMIC DNA]</scope>
    <source>
        <strain evidence="14">LA-28</strain>
    </source>
</reference>
<feature type="transmembrane region" description="Helical" evidence="10">
    <location>
        <begin position="462"/>
        <end position="482"/>
    </location>
</feature>
<feature type="domain" description="Tyrosine-protein kinase G-rich" evidence="12">
    <location>
        <begin position="409"/>
        <end position="482"/>
    </location>
</feature>
<dbReference type="PANTHER" id="PTHR32309">
    <property type="entry name" value="TYROSINE-PROTEIN KINASE"/>
    <property type="match status" value="1"/>
</dbReference>
<evidence type="ECO:0000256" key="8">
    <source>
        <dbReference type="ARBA" id="ARBA00051245"/>
    </source>
</evidence>
<keyword evidence="10" id="KW-1133">Transmembrane helix</keyword>
<dbReference type="GO" id="GO:0005524">
    <property type="term" value="F:ATP binding"/>
    <property type="evidence" value="ECO:0007669"/>
    <property type="project" value="UniProtKB-KW"/>
</dbReference>
<comment type="caution">
    <text evidence="13">The sequence shown here is derived from an EMBL/GenBank/DDBJ whole genome shotgun (WGS) entry which is preliminary data.</text>
</comment>
<dbReference type="NCBIfam" id="TIGR01007">
    <property type="entry name" value="eps_fam"/>
    <property type="match status" value="1"/>
</dbReference>
<evidence type="ECO:0000256" key="3">
    <source>
        <dbReference type="ARBA" id="ARBA00022679"/>
    </source>
</evidence>
<evidence type="ECO:0000256" key="5">
    <source>
        <dbReference type="ARBA" id="ARBA00022777"/>
    </source>
</evidence>
<proteinExistence type="inferred from homology"/>
<keyword evidence="10" id="KW-0472">Membrane</keyword>
<evidence type="ECO:0000256" key="2">
    <source>
        <dbReference type="ARBA" id="ARBA00011903"/>
    </source>
</evidence>
<feature type="transmembrane region" description="Helical" evidence="10">
    <location>
        <begin position="35"/>
        <end position="53"/>
    </location>
</feature>
<dbReference type="RefSeq" id="WP_116625127.1">
    <property type="nucleotide sequence ID" value="NZ_QURN01000014.1"/>
</dbReference>
<dbReference type="Pfam" id="PF13614">
    <property type="entry name" value="AAA_31"/>
    <property type="match status" value="1"/>
</dbReference>
<feature type="domain" description="AAA" evidence="11">
    <location>
        <begin position="611"/>
        <end position="753"/>
    </location>
</feature>
<dbReference type="Pfam" id="PF13807">
    <property type="entry name" value="GNVR"/>
    <property type="match status" value="1"/>
</dbReference>
<keyword evidence="7" id="KW-0829">Tyrosine-protein kinase</keyword>
<evidence type="ECO:0000256" key="10">
    <source>
        <dbReference type="SAM" id="Phobius"/>
    </source>
</evidence>
<comment type="catalytic activity">
    <reaction evidence="8">
        <text>L-tyrosyl-[protein] + ATP = O-phospho-L-tyrosyl-[protein] + ADP + H(+)</text>
        <dbReference type="Rhea" id="RHEA:10596"/>
        <dbReference type="Rhea" id="RHEA-COMP:10136"/>
        <dbReference type="Rhea" id="RHEA-COMP:20101"/>
        <dbReference type="ChEBI" id="CHEBI:15378"/>
        <dbReference type="ChEBI" id="CHEBI:30616"/>
        <dbReference type="ChEBI" id="CHEBI:46858"/>
        <dbReference type="ChEBI" id="CHEBI:61978"/>
        <dbReference type="ChEBI" id="CHEBI:456216"/>
        <dbReference type="EC" id="2.7.10.2"/>
    </reaction>
</comment>
<dbReference type="Gene3D" id="3.40.50.300">
    <property type="entry name" value="P-loop containing nucleotide triphosphate hydrolases"/>
    <property type="match status" value="1"/>
</dbReference>
<dbReference type="CDD" id="cd05387">
    <property type="entry name" value="BY-kinase"/>
    <property type="match status" value="1"/>
</dbReference>
<organism evidence="13 14">
    <name type="scientific">Mesorhizobium denitrificans</name>
    <dbReference type="NCBI Taxonomy" id="2294114"/>
    <lineage>
        <taxon>Bacteria</taxon>
        <taxon>Pseudomonadati</taxon>
        <taxon>Pseudomonadota</taxon>
        <taxon>Alphaproteobacteria</taxon>
        <taxon>Hyphomicrobiales</taxon>
        <taxon>Phyllobacteriaceae</taxon>
        <taxon>Mesorhizobium</taxon>
    </lineage>
</organism>
<keyword evidence="5" id="KW-0418">Kinase</keyword>
<dbReference type="InterPro" id="IPR027417">
    <property type="entry name" value="P-loop_NTPase"/>
</dbReference>
<keyword evidence="14" id="KW-1185">Reference proteome</keyword>
<dbReference type="InterPro" id="IPR032807">
    <property type="entry name" value="GNVR"/>
</dbReference>
<evidence type="ECO:0000256" key="7">
    <source>
        <dbReference type="ARBA" id="ARBA00023137"/>
    </source>
</evidence>
<dbReference type="InterPro" id="IPR050445">
    <property type="entry name" value="Bact_polysacc_biosynth/exp"/>
</dbReference>
<sequence length="816" mass="89703">MNQPTAYPAGPNHLFHYTSDFISFGSILGMLRRQAVPLLVAGGLGLFAGIVYLQTTPPTYVSLARVLIDDGIAKSVDEVSPLAATLQTDATIMSQTEILRSERLARAVVIKEKLDEDPDFTNPPASLLAKTIGAVRGVVRGVLSVFSFGGGAQIRTDTAAMHEARINLASNILQANVIVERSGRSNVIVVGYSSYDPALAQRITQAYADAFLADQLEANFDATERATVWLQERLATLRKDSQEAALAAEDYRAKQGLSVARGELMSEQRLSDLNAQLIVAQSEAAGALARAEQLRKIVEMGPDRAAENLAMSSAPDQGPALTEMRTKYLNLSRREREATELYGAQNTQAVAMRAELSELAKSIFDEAKQLAQASQNEYEVKHASEQKLRSSVESASGQNTDAQRSQVQLRELQQRSEALTNLYQTFLARYEQITQQQSFPIAKARIISEAMLPLRPSSPRTMVVLLATLMLGLMVGGAIAALNEFNERFFRTAADVRSAIGAKFLGYLPSISVEPSKSRRKGLRDLWKEWFAKAQEWKTIAIERVKIRLGLQAVTDAPSGRAPMRRPLFNEPISQRELMSIAIDHPYSIYAETLRSVRLASDVLLQETPCRVIGVVSALPGEGKSTVSSNLAAMLANSGLKTLLIDADLRNRKLTRMRRRSKGVGLVEAVIKGMSWREVANLDKRARVVFVPTLLNRRMPHTGELLASVGMRRFLDSAKDTFDYIIVDLPPLGPVIDAKAFAPFADAFLLVVEWGSTPRELVRSILESEPAISSKMLGVVLNKAEIKSLPKFGTTGSGEQFFERYAEYYVKSPENV</sequence>
<dbReference type="SUPFAM" id="SSF52540">
    <property type="entry name" value="P-loop containing nucleoside triphosphate hydrolases"/>
    <property type="match status" value="1"/>
</dbReference>
<keyword evidence="10" id="KW-0812">Transmembrane</keyword>
<evidence type="ECO:0000256" key="6">
    <source>
        <dbReference type="ARBA" id="ARBA00022840"/>
    </source>
</evidence>
<feature type="compositionally biased region" description="Polar residues" evidence="9">
    <location>
        <begin position="391"/>
        <end position="403"/>
    </location>
</feature>
<dbReference type="InterPro" id="IPR005702">
    <property type="entry name" value="Wzc-like_C"/>
</dbReference>
<comment type="similarity">
    <text evidence="1">Belongs to the CpsD/CapB family.</text>
</comment>
<dbReference type="PANTHER" id="PTHR32309:SF13">
    <property type="entry name" value="FERRIC ENTEROBACTIN TRANSPORT PROTEIN FEPE"/>
    <property type="match status" value="1"/>
</dbReference>
<gene>
    <name evidence="13" type="ORF">DY251_17140</name>
</gene>
<keyword evidence="3" id="KW-0808">Transferase</keyword>
<evidence type="ECO:0000256" key="4">
    <source>
        <dbReference type="ARBA" id="ARBA00022741"/>
    </source>
</evidence>
<dbReference type="AlphaFoldDB" id="A0A371X949"/>
<dbReference type="EMBL" id="QURN01000014">
    <property type="protein sequence ID" value="RFC65756.1"/>
    <property type="molecule type" value="Genomic_DNA"/>
</dbReference>
<evidence type="ECO:0000256" key="9">
    <source>
        <dbReference type="SAM" id="MobiDB-lite"/>
    </source>
</evidence>
<keyword evidence="6" id="KW-0067">ATP-binding</keyword>
<name>A0A371X949_9HYPH</name>
<evidence type="ECO:0000256" key="1">
    <source>
        <dbReference type="ARBA" id="ARBA00007316"/>
    </source>
</evidence>
<keyword evidence="4" id="KW-0547">Nucleotide-binding</keyword>
<dbReference type="Proteomes" id="UP000262379">
    <property type="component" value="Unassembled WGS sequence"/>
</dbReference>
<evidence type="ECO:0000313" key="14">
    <source>
        <dbReference type="Proteomes" id="UP000262379"/>
    </source>
</evidence>
<dbReference type="InterPro" id="IPR025669">
    <property type="entry name" value="AAA_dom"/>
</dbReference>
<dbReference type="EC" id="2.7.10.2" evidence="2"/>
<feature type="region of interest" description="Disordered" evidence="9">
    <location>
        <begin position="382"/>
        <end position="403"/>
    </location>
</feature>
<evidence type="ECO:0000259" key="11">
    <source>
        <dbReference type="Pfam" id="PF13614"/>
    </source>
</evidence>
<evidence type="ECO:0000259" key="12">
    <source>
        <dbReference type="Pfam" id="PF13807"/>
    </source>
</evidence>
<dbReference type="GO" id="GO:0005886">
    <property type="term" value="C:plasma membrane"/>
    <property type="evidence" value="ECO:0007669"/>
    <property type="project" value="TreeGrafter"/>
</dbReference>
<accession>A0A371X949</accession>
<evidence type="ECO:0000313" key="13">
    <source>
        <dbReference type="EMBL" id="RFC65756.1"/>
    </source>
</evidence>
<dbReference type="GO" id="GO:0004715">
    <property type="term" value="F:non-membrane spanning protein tyrosine kinase activity"/>
    <property type="evidence" value="ECO:0007669"/>
    <property type="project" value="UniProtKB-EC"/>
</dbReference>